<dbReference type="InterPro" id="IPR011009">
    <property type="entry name" value="Kinase-like_dom_sf"/>
</dbReference>
<dbReference type="RefSeq" id="WP_190115996.1">
    <property type="nucleotide sequence ID" value="NZ_BMVR01000005.1"/>
</dbReference>
<feature type="domain" description="Aminoglycoside phosphotransferase" evidence="2">
    <location>
        <begin position="86"/>
        <end position="281"/>
    </location>
</feature>
<feature type="compositionally biased region" description="Low complexity" evidence="1">
    <location>
        <begin position="377"/>
        <end position="393"/>
    </location>
</feature>
<keyword evidence="4" id="KW-1185">Reference proteome</keyword>
<accession>A0ABS0X1E2</accession>
<evidence type="ECO:0000313" key="4">
    <source>
        <dbReference type="Proteomes" id="UP000634780"/>
    </source>
</evidence>
<dbReference type="PANTHER" id="PTHR40086:SF1">
    <property type="entry name" value="CELL CYCLE REGULATOR CCRZ"/>
    <property type="match status" value="1"/>
</dbReference>
<sequence length="393" mass="44073">MSQPLSGGADSAAPVALGRYDRLVHRLAAAHRERPDGEVVTGYHNSNYIVPLGWRLALLLRTMPFRARVKCRTPLQATEVAPRIWPRESELLKVVTRHLTEVPGCLLDFGDWSMHAYRAGRPLTAVDESELHADELMARLADFFARTASVPESELPPRPDGWPEDGDSNGFLAWLIDFTEKRVRHANRRRFAALFEDIGIRRQAMTEFKKSAPRLLERPFCLLHTDVHRANIVIDRKEIAVIDWELALYGDPLHDLATHLVRMDYDKEQQFRMRRRWTEAMAAAGRRELTAGLDADLPVYLDFEYAQSVFPDVMRAALSLPVRAPADDDFERAAARVCRALLRAAEPLCLAEVPDQARAVEAVRAWHARVHGGAEGAGAEAHGQAAAGPRPVV</sequence>
<organism evidence="3 4">
    <name type="scientific">Streptomyces flavofungini</name>
    <dbReference type="NCBI Taxonomy" id="68200"/>
    <lineage>
        <taxon>Bacteria</taxon>
        <taxon>Bacillati</taxon>
        <taxon>Actinomycetota</taxon>
        <taxon>Actinomycetes</taxon>
        <taxon>Kitasatosporales</taxon>
        <taxon>Streptomycetaceae</taxon>
        <taxon>Streptomyces</taxon>
    </lineage>
</organism>
<dbReference type="EMBL" id="JAEKOZ010000003">
    <property type="protein sequence ID" value="MBJ3806976.1"/>
    <property type="molecule type" value="Genomic_DNA"/>
</dbReference>
<evidence type="ECO:0000256" key="1">
    <source>
        <dbReference type="SAM" id="MobiDB-lite"/>
    </source>
</evidence>
<dbReference type="InterPro" id="IPR002575">
    <property type="entry name" value="Aminoglycoside_PTrfase"/>
</dbReference>
<feature type="region of interest" description="Disordered" evidence="1">
    <location>
        <begin position="374"/>
        <end position="393"/>
    </location>
</feature>
<dbReference type="InterPro" id="IPR052077">
    <property type="entry name" value="CcrZ_PhaseVar_Mediator"/>
</dbReference>
<dbReference type="Gene3D" id="3.90.1200.10">
    <property type="match status" value="1"/>
</dbReference>
<reference evidence="3 4" key="1">
    <citation type="submission" date="2020-12" db="EMBL/GenBank/DDBJ databases">
        <title>Streptomyces typhae sp. nov., a novel endophytic actinomycete isolated from the root of cattail pollen (Typha angustifolia L.).</title>
        <authorList>
            <person name="Peng C."/>
            <person name="Liu C."/>
        </authorList>
    </citation>
    <scope>NUCLEOTIDE SEQUENCE [LARGE SCALE GENOMIC DNA]</scope>
    <source>
        <strain evidence="3 4">JCM 4753</strain>
    </source>
</reference>
<name>A0ABS0X1E2_9ACTN</name>
<dbReference type="SUPFAM" id="SSF56112">
    <property type="entry name" value="Protein kinase-like (PK-like)"/>
    <property type="match status" value="1"/>
</dbReference>
<evidence type="ECO:0000313" key="3">
    <source>
        <dbReference type="EMBL" id="MBJ3806976.1"/>
    </source>
</evidence>
<protein>
    <submittedName>
        <fullName evidence="3">Aminoglycoside phosphotransferase family protein</fullName>
    </submittedName>
</protein>
<evidence type="ECO:0000259" key="2">
    <source>
        <dbReference type="Pfam" id="PF01636"/>
    </source>
</evidence>
<dbReference type="PANTHER" id="PTHR40086">
    <property type="entry name" value="PHOSPHOTRANSFERASE YTMP-RELATED"/>
    <property type="match status" value="1"/>
</dbReference>
<dbReference type="Pfam" id="PF01636">
    <property type="entry name" value="APH"/>
    <property type="match status" value="1"/>
</dbReference>
<dbReference type="Proteomes" id="UP000634780">
    <property type="component" value="Unassembled WGS sequence"/>
</dbReference>
<comment type="caution">
    <text evidence="3">The sequence shown here is derived from an EMBL/GenBank/DDBJ whole genome shotgun (WGS) entry which is preliminary data.</text>
</comment>
<gene>
    <name evidence="3" type="ORF">JGB26_07555</name>
</gene>
<proteinExistence type="predicted"/>